<reference evidence="3" key="2">
    <citation type="journal article" date="2021" name="PeerJ">
        <title>Extensive microbial diversity within the chicken gut microbiome revealed by metagenomics and culture.</title>
        <authorList>
            <person name="Gilroy R."/>
            <person name="Ravi A."/>
            <person name="Getino M."/>
            <person name="Pursley I."/>
            <person name="Horton D.L."/>
            <person name="Alikhan N.F."/>
            <person name="Baker D."/>
            <person name="Gharbi K."/>
            <person name="Hall N."/>
            <person name="Watson M."/>
            <person name="Adriaenssens E.M."/>
            <person name="Foster-Nyarko E."/>
            <person name="Jarju S."/>
            <person name="Secka A."/>
            <person name="Antonio M."/>
            <person name="Oren A."/>
            <person name="Chaudhuri R.R."/>
            <person name="La Ragione R."/>
            <person name="Hildebrand F."/>
            <person name="Pallen M.J."/>
        </authorList>
    </citation>
    <scope>NUCLEOTIDE SEQUENCE</scope>
    <source>
        <strain evidence="3">10037</strain>
    </source>
</reference>
<protein>
    <submittedName>
        <fullName evidence="3">SufE family protein</fullName>
    </submittedName>
</protein>
<dbReference type="Gene3D" id="3.90.1010.10">
    <property type="match status" value="1"/>
</dbReference>
<comment type="similarity">
    <text evidence="1">Belongs to the SufE family.</text>
</comment>
<comment type="caution">
    <text evidence="3">The sequence shown here is derived from an EMBL/GenBank/DDBJ whole genome shotgun (WGS) entry which is preliminary data.</text>
</comment>
<sequence length="153" mass="17177">MSEQSRKTESEIIEEFGYFDEWLDKYEYLIELGKSLPAMDEGAKTDDRLIKGCQSRVWLDYRYEDGKLYFTADSDAIITKGIISLLIKVCSGETPEDLAGYDFGFIGKIGLKDNLSPTRANGLVSMIARIREIAIEAVSGKIGDCRAKAEEEK</sequence>
<gene>
    <name evidence="3" type="ORF">IAB93_02210</name>
</gene>
<accession>A0A9D9I2J1</accession>
<dbReference type="InterPro" id="IPR003808">
    <property type="entry name" value="Fe-S_metab-assoc_dom"/>
</dbReference>
<feature type="domain" description="Fe-S metabolism associated" evidence="2">
    <location>
        <begin position="13"/>
        <end position="132"/>
    </location>
</feature>
<evidence type="ECO:0000259" key="2">
    <source>
        <dbReference type="Pfam" id="PF02657"/>
    </source>
</evidence>
<evidence type="ECO:0000313" key="4">
    <source>
        <dbReference type="Proteomes" id="UP000823597"/>
    </source>
</evidence>
<dbReference type="Proteomes" id="UP000823597">
    <property type="component" value="Unassembled WGS sequence"/>
</dbReference>
<reference evidence="3" key="1">
    <citation type="submission" date="2020-10" db="EMBL/GenBank/DDBJ databases">
        <authorList>
            <person name="Gilroy R."/>
        </authorList>
    </citation>
    <scope>NUCLEOTIDE SEQUENCE</scope>
    <source>
        <strain evidence="3">10037</strain>
    </source>
</reference>
<dbReference type="AlphaFoldDB" id="A0A9D9I2J1"/>
<evidence type="ECO:0000313" key="3">
    <source>
        <dbReference type="EMBL" id="MBO8464796.1"/>
    </source>
</evidence>
<evidence type="ECO:0000256" key="1">
    <source>
        <dbReference type="ARBA" id="ARBA00010282"/>
    </source>
</evidence>
<dbReference type="PANTHER" id="PTHR43597">
    <property type="entry name" value="SULFUR ACCEPTOR PROTEIN CSDE"/>
    <property type="match status" value="1"/>
</dbReference>
<dbReference type="PANTHER" id="PTHR43597:SF5">
    <property type="entry name" value="SUFE-LIKE PROTEIN 2, CHLOROPLASTIC"/>
    <property type="match status" value="1"/>
</dbReference>
<dbReference type="Pfam" id="PF02657">
    <property type="entry name" value="SufE"/>
    <property type="match status" value="1"/>
</dbReference>
<dbReference type="EMBL" id="JADIME010000025">
    <property type="protein sequence ID" value="MBO8464796.1"/>
    <property type="molecule type" value="Genomic_DNA"/>
</dbReference>
<proteinExistence type="inferred from homology"/>
<dbReference type="SUPFAM" id="SSF82649">
    <property type="entry name" value="SufE/NifU"/>
    <property type="match status" value="1"/>
</dbReference>
<organism evidence="3 4">
    <name type="scientific">Candidatus Merdivivens pullistercoris</name>
    <dbReference type="NCBI Taxonomy" id="2840873"/>
    <lineage>
        <taxon>Bacteria</taxon>
        <taxon>Pseudomonadati</taxon>
        <taxon>Bacteroidota</taxon>
        <taxon>Bacteroidia</taxon>
        <taxon>Bacteroidales</taxon>
        <taxon>Muribaculaceae</taxon>
        <taxon>Muribaculaceae incertae sedis</taxon>
        <taxon>Candidatus Merdivivens</taxon>
    </lineage>
</organism>
<name>A0A9D9I2J1_9BACT</name>